<protein>
    <submittedName>
        <fullName evidence="2">META domain-containing protein</fullName>
    </submittedName>
</protein>
<dbReference type="GeneID" id="84231133"/>
<evidence type="ECO:0000259" key="1">
    <source>
        <dbReference type="Pfam" id="PF03724"/>
    </source>
</evidence>
<proteinExistence type="predicted"/>
<dbReference type="InterPro" id="IPR053147">
    <property type="entry name" value="Hsp_HslJ-like"/>
</dbReference>
<dbReference type="PANTHER" id="PTHR35535:SF2">
    <property type="entry name" value="DUF306 DOMAIN-CONTAINING PROTEIN"/>
    <property type="match status" value="1"/>
</dbReference>
<feature type="domain" description="DUF306" evidence="1">
    <location>
        <begin position="69"/>
        <end position="158"/>
    </location>
</feature>
<dbReference type="AlphaFoldDB" id="A0AA51YLQ4"/>
<dbReference type="Pfam" id="PF03724">
    <property type="entry name" value="META"/>
    <property type="match status" value="1"/>
</dbReference>
<organism evidence="2 3">
    <name type="scientific">Methanolobus sediminis</name>
    <dbReference type="NCBI Taxonomy" id="3072978"/>
    <lineage>
        <taxon>Archaea</taxon>
        <taxon>Methanobacteriati</taxon>
        <taxon>Methanobacteriota</taxon>
        <taxon>Stenosarchaea group</taxon>
        <taxon>Methanomicrobia</taxon>
        <taxon>Methanosarcinales</taxon>
        <taxon>Methanosarcinaceae</taxon>
        <taxon>Methanolobus</taxon>
    </lineage>
</organism>
<sequence>MQNTRKILTLLFICVLATATLLVSGCTEPVDNSEDMNNEEMEAETISINDIADIEWQWSGLTETLSSSQSVVPDPENYKIVFNSDNTYSIKADCNVGSGSYTLEGNNLTLLPGIMTLVYCGDDSMDSQYLSLLNNVTTVSMENDQLVLVIGNNSGRMLFVEGEESTYNNEESEALHILNGTISSIEEGGSYPMLLLEGEEVNNSGYTKGIKFVISEETVIVDPNGGLFDSENLKEGMNVRVFFGPTLTRSIPPIGQAELIRLI</sequence>
<keyword evidence="3" id="KW-1185">Reference proteome</keyword>
<name>A0AA51YLQ4_9EURY</name>
<evidence type="ECO:0000313" key="2">
    <source>
        <dbReference type="EMBL" id="WMW25214.1"/>
    </source>
</evidence>
<evidence type="ECO:0000313" key="3">
    <source>
        <dbReference type="Proteomes" id="UP001182908"/>
    </source>
</evidence>
<gene>
    <name evidence="2" type="ORF">RE474_00410</name>
</gene>
<dbReference type="InterPro" id="IPR038670">
    <property type="entry name" value="HslJ-like_sf"/>
</dbReference>
<dbReference type="RefSeq" id="WP_309311021.1">
    <property type="nucleotide sequence ID" value="NZ_CP133592.1"/>
</dbReference>
<dbReference type="KEGG" id="mseb:RE474_00410"/>
<dbReference type="Proteomes" id="UP001182908">
    <property type="component" value="Chromosome"/>
</dbReference>
<dbReference type="PANTHER" id="PTHR35535">
    <property type="entry name" value="HEAT SHOCK PROTEIN HSLJ"/>
    <property type="match status" value="1"/>
</dbReference>
<dbReference type="PROSITE" id="PS51257">
    <property type="entry name" value="PROKAR_LIPOPROTEIN"/>
    <property type="match status" value="1"/>
</dbReference>
<accession>A0AA51YLQ4</accession>
<dbReference type="EMBL" id="CP133592">
    <property type="protein sequence ID" value="WMW25214.1"/>
    <property type="molecule type" value="Genomic_DNA"/>
</dbReference>
<dbReference type="InterPro" id="IPR005184">
    <property type="entry name" value="DUF306_Meta_HslJ"/>
</dbReference>
<reference evidence="2 3" key="1">
    <citation type="submission" date="2023-08" db="EMBL/GenBank/DDBJ databases">
        <title>Methanolobus mangrovi sp. nov. and Methanolobus sediminis sp. nov, two novel methylotrophic methanogens isolated from mangrove sediments in China.</title>
        <authorList>
            <person name="Zhou J."/>
        </authorList>
    </citation>
    <scope>NUCLEOTIDE SEQUENCE [LARGE SCALE GENOMIC DNA]</scope>
    <source>
        <strain evidence="2 3">FTZ6</strain>
    </source>
</reference>
<dbReference type="Gene3D" id="2.40.128.270">
    <property type="match status" value="1"/>
</dbReference>